<feature type="transmembrane region" description="Helical" evidence="9">
    <location>
        <begin position="383"/>
        <end position="408"/>
    </location>
</feature>
<feature type="transmembrane region" description="Helical" evidence="9">
    <location>
        <begin position="164"/>
        <end position="184"/>
    </location>
</feature>
<dbReference type="SUPFAM" id="SSF103473">
    <property type="entry name" value="MFS general substrate transporter"/>
    <property type="match status" value="1"/>
</dbReference>
<comment type="subcellular location">
    <subcellularLocation>
        <location evidence="1">Cell membrane</location>
        <topology evidence="1">Multi-pass membrane protein</topology>
    </subcellularLocation>
</comment>
<dbReference type="InterPro" id="IPR011701">
    <property type="entry name" value="MFS"/>
</dbReference>
<evidence type="ECO:0000259" key="10">
    <source>
        <dbReference type="PROSITE" id="PS50850"/>
    </source>
</evidence>
<keyword evidence="2" id="KW-0813">Transport</keyword>
<dbReference type="InterPro" id="IPR051084">
    <property type="entry name" value="H+-coupled_symporters"/>
</dbReference>
<evidence type="ECO:0000256" key="4">
    <source>
        <dbReference type="ARBA" id="ARBA00022692"/>
    </source>
</evidence>
<dbReference type="PROSITE" id="PS50850">
    <property type="entry name" value="MFS"/>
    <property type="match status" value="1"/>
</dbReference>
<feature type="transmembrane region" description="Helical" evidence="9">
    <location>
        <begin position="83"/>
        <end position="101"/>
    </location>
</feature>
<feature type="region of interest" description="Disordered" evidence="8">
    <location>
        <begin position="35"/>
        <end position="58"/>
    </location>
</feature>
<sequence>MSWPLTFNATELQILQLNALRGITMTANDTDGVLPKHAVRPSSGGLGTEPSPNTAGLKPIDRNLRRKVVTATFIGNFVEWFDYAVYGYLAASIAVVFFPSGNPTAQLLGAWGVFAVSFIVRPLGGFFWGWLGDRYGRKTALSWSILLMSIATFCIGLLPGYATVGILAPLLLLLVRVVQGFSAAGEYAGASAFLVEYAPKGRRGLYAAVVPASTSTGLLFGLLFVTVLTAVMGQGVVDDWAWRIPFFLAAPLGLIGHYIRTRLEDTPAFAELEEQDEVIKAPWKNLFVEHWRLLLQCLGAALLNAVAFYVLLSYMPNYLESQLNLSAGQANTMTSISLLTYIGFILLTGSLSDRLGRRRVLLSASVTMFLLAIPAFMLLDEGFILGTIVLVIMGATLTLNDGVLPSFLSEQFPTKIRYSGFAVSFNTANALFGGTAAFFATLLISTTGSTLAPAWMLMAAAAVAFVSVLLARETSHEELR</sequence>
<dbReference type="InterPro" id="IPR036259">
    <property type="entry name" value="MFS_trans_sf"/>
</dbReference>
<keyword evidence="4 9" id="KW-0812">Transmembrane</keyword>
<protein>
    <submittedName>
        <fullName evidence="11">MFS transporter</fullName>
    </submittedName>
</protein>
<evidence type="ECO:0000313" key="12">
    <source>
        <dbReference type="Proteomes" id="UP001251870"/>
    </source>
</evidence>
<dbReference type="InterPro" id="IPR020846">
    <property type="entry name" value="MFS_dom"/>
</dbReference>
<evidence type="ECO:0000256" key="6">
    <source>
        <dbReference type="ARBA" id="ARBA00022989"/>
    </source>
</evidence>
<evidence type="ECO:0000256" key="9">
    <source>
        <dbReference type="SAM" id="Phobius"/>
    </source>
</evidence>
<feature type="transmembrane region" description="Helical" evidence="9">
    <location>
        <begin position="293"/>
        <end position="312"/>
    </location>
</feature>
<evidence type="ECO:0000256" key="2">
    <source>
        <dbReference type="ARBA" id="ARBA00022448"/>
    </source>
</evidence>
<feature type="transmembrane region" description="Helical" evidence="9">
    <location>
        <begin position="140"/>
        <end position="158"/>
    </location>
</feature>
<feature type="transmembrane region" description="Helical" evidence="9">
    <location>
        <begin position="205"/>
        <end position="228"/>
    </location>
</feature>
<dbReference type="Proteomes" id="UP001251870">
    <property type="component" value="Unassembled WGS sequence"/>
</dbReference>
<dbReference type="EMBL" id="JAVKGR010000001">
    <property type="protein sequence ID" value="MDR8018426.1"/>
    <property type="molecule type" value="Genomic_DNA"/>
</dbReference>
<keyword evidence="6 9" id="KW-1133">Transmembrane helix</keyword>
<feature type="transmembrane region" description="Helical" evidence="9">
    <location>
        <begin position="107"/>
        <end position="128"/>
    </location>
</feature>
<gene>
    <name evidence="11" type="ORF">RIL96_02430</name>
</gene>
<dbReference type="PANTHER" id="PTHR43528">
    <property type="entry name" value="ALPHA-KETOGLUTARATE PERMEASE"/>
    <property type="match status" value="1"/>
</dbReference>
<evidence type="ECO:0000256" key="1">
    <source>
        <dbReference type="ARBA" id="ARBA00004651"/>
    </source>
</evidence>
<evidence type="ECO:0000313" key="11">
    <source>
        <dbReference type="EMBL" id="MDR8018426.1"/>
    </source>
</evidence>
<feature type="transmembrane region" description="Helical" evidence="9">
    <location>
        <begin position="332"/>
        <end position="348"/>
    </location>
</feature>
<keyword evidence="12" id="KW-1185">Reference proteome</keyword>
<keyword evidence="3" id="KW-1003">Cell membrane</keyword>
<feature type="transmembrane region" description="Helical" evidence="9">
    <location>
        <begin position="450"/>
        <end position="471"/>
    </location>
</feature>
<organism evidence="11 12">
    <name type="scientific">Nesterenkonia aerolata</name>
    <dbReference type="NCBI Taxonomy" id="3074079"/>
    <lineage>
        <taxon>Bacteria</taxon>
        <taxon>Bacillati</taxon>
        <taxon>Actinomycetota</taxon>
        <taxon>Actinomycetes</taxon>
        <taxon>Micrococcales</taxon>
        <taxon>Micrococcaceae</taxon>
        <taxon>Nesterenkonia</taxon>
    </lineage>
</organism>
<keyword evidence="5" id="KW-0769">Symport</keyword>
<proteinExistence type="predicted"/>
<name>A0ABU2DPT4_9MICC</name>
<evidence type="ECO:0000256" key="3">
    <source>
        <dbReference type="ARBA" id="ARBA00022475"/>
    </source>
</evidence>
<feature type="transmembrane region" description="Helical" evidence="9">
    <location>
        <begin position="360"/>
        <end position="377"/>
    </location>
</feature>
<dbReference type="Gene3D" id="1.20.1250.20">
    <property type="entry name" value="MFS general substrate transporter like domains"/>
    <property type="match status" value="1"/>
</dbReference>
<reference evidence="11 12" key="1">
    <citation type="submission" date="2023-09" db="EMBL/GenBank/DDBJ databases">
        <title>Description of three actinobacteria isolated from air of manufacturing shop in a pharmaceutical factory.</title>
        <authorList>
            <person name="Zhang D.-F."/>
        </authorList>
    </citation>
    <scope>NUCLEOTIDE SEQUENCE [LARGE SCALE GENOMIC DNA]</scope>
    <source>
        <strain evidence="11 12">LY-0111</strain>
    </source>
</reference>
<feature type="transmembrane region" description="Helical" evidence="9">
    <location>
        <begin position="420"/>
        <end position="444"/>
    </location>
</feature>
<comment type="caution">
    <text evidence="11">The sequence shown here is derived from an EMBL/GenBank/DDBJ whole genome shotgun (WGS) entry which is preliminary data.</text>
</comment>
<dbReference type="PANTHER" id="PTHR43528:SF1">
    <property type="entry name" value="ALPHA-KETOGLUTARATE PERMEASE"/>
    <property type="match status" value="1"/>
</dbReference>
<accession>A0ABU2DPT4</accession>
<feature type="domain" description="Major facilitator superfamily (MFS) profile" evidence="10">
    <location>
        <begin position="68"/>
        <end position="476"/>
    </location>
</feature>
<evidence type="ECO:0000256" key="8">
    <source>
        <dbReference type="SAM" id="MobiDB-lite"/>
    </source>
</evidence>
<evidence type="ECO:0000256" key="7">
    <source>
        <dbReference type="ARBA" id="ARBA00023136"/>
    </source>
</evidence>
<keyword evidence="7 9" id="KW-0472">Membrane</keyword>
<dbReference type="Pfam" id="PF07690">
    <property type="entry name" value="MFS_1"/>
    <property type="match status" value="1"/>
</dbReference>
<feature type="transmembrane region" description="Helical" evidence="9">
    <location>
        <begin position="240"/>
        <end position="259"/>
    </location>
</feature>
<evidence type="ECO:0000256" key="5">
    <source>
        <dbReference type="ARBA" id="ARBA00022847"/>
    </source>
</evidence>